<evidence type="ECO:0000313" key="1">
    <source>
        <dbReference type="EMBL" id="MFC4311995.1"/>
    </source>
</evidence>
<dbReference type="RefSeq" id="WP_380601021.1">
    <property type="nucleotide sequence ID" value="NZ_JBHSDU010000014.1"/>
</dbReference>
<evidence type="ECO:0000313" key="2">
    <source>
        <dbReference type="Proteomes" id="UP001595904"/>
    </source>
</evidence>
<name>A0ABV8SY19_9GAMM</name>
<dbReference type="Proteomes" id="UP001595904">
    <property type="component" value="Unassembled WGS sequence"/>
</dbReference>
<reference evidence="2" key="1">
    <citation type="journal article" date="2019" name="Int. J. Syst. Evol. Microbiol.">
        <title>The Global Catalogue of Microorganisms (GCM) 10K type strain sequencing project: providing services to taxonomists for standard genome sequencing and annotation.</title>
        <authorList>
            <consortium name="The Broad Institute Genomics Platform"/>
            <consortium name="The Broad Institute Genome Sequencing Center for Infectious Disease"/>
            <person name="Wu L."/>
            <person name="Ma J."/>
        </authorList>
    </citation>
    <scope>NUCLEOTIDE SEQUENCE [LARGE SCALE GENOMIC DNA]</scope>
    <source>
        <strain evidence="2">CGMCC 1.10759</strain>
    </source>
</reference>
<protein>
    <recommendedName>
        <fullName evidence="3">DUF2071 domain-containing protein</fullName>
    </recommendedName>
</protein>
<sequence>MDNGLWASWYDIDPADEAEWLTWLHGVYLPKLLQRPGIAWAAHYRNTGGGESMRELHRVAARPDEAVPDGCAFLLLVGAPSPHTFFNPHVLDMQETAEDGRWLGKRRGLRHEFYVEETRVDGCAIEHRFPGSTSAPAIQFGAYRMRTVEAELELSRWYSQQRLPLMSRMKSCVRTRKLVSVAGWAKHGVLYEFSSLADRLADHEQPHESKTLDPQAWTGKITSNAVYPPGSPFVGERIWPPVR</sequence>
<comment type="caution">
    <text evidence="1">The sequence shown here is derived from an EMBL/GenBank/DDBJ whole genome shotgun (WGS) entry which is preliminary data.</text>
</comment>
<organism evidence="1 2">
    <name type="scientific">Steroidobacter flavus</name>
    <dbReference type="NCBI Taxonomy" id="1842136"/>
    <lineage>
        <taxon>Bacteria</taxon>
        <taxon>Pseudomonadati</taxon>
        <taxon>Pseudomonadota</taxon>
        <taxon>Gammaproteobacteria</taxon>
        <taxon>Steroidobacterales</taxon>
        <taxon>Steroidobacteraceae</taxon>
        <taxon>Steroidobacter</taxon>
    </lineage>
</organism>
<proteinExistence type="predicted"/>
<dbReference type="EMBL" id="JBHSDU010000014">
    <property type="protein sequence ID" value="MFC4311995.1"/>
    <property type="molecule type" value="Genomic_DNA"/>
</dbReference>
<keyword evidence="2" id="KW-1185">Reference proteome</keyword>
<evidence type="ECO:0008006" key="3">
    <source>
        <dbReference type="Google" id="ProtNLM"/>
    </source>
</evidence>
<gene>
    <name evidence="1" type="ORF">ACFPN2_23135</name>
</gene>
<accession>A0ABV8SY19</accession>